<dbReference type="InterPro" id="IPR052258">
    <property type="entry name" value="Diverse_Func_Domain-Protein"/>
</dbReference>
<proteinExistence type="predicted"/>
<dbReference type="AlphaFoldDB" id="A0A6P5WPD3"/>
<protein>
    <submittedName>
        <fullName evidence="3">Elastin-like</fullName>
    </submittedName>
</protein>
<dbReference type="KEGG" id="dzi:111276211"/>
<dbReference type="RefSeq" id="XP_022717728.1">
    <property type="nucleotide sequence ID" value="XM_022861993.1"/>
</dbReference>
<evidence type="ECO:0000313" key="2">
    <source>
        <dbReference type="Proteomes" id="UP000515121"/>
    </source>
</evidence>
<gene>
    <name evidence="3" type="primary">LOC111276211</name>
</gene>
<name>A0A6P5WPD3_DURZI</name>
<evidence type="ECO:0000313" key="3">
    <source>
        <dbReference type="RefSeq" id="XP_022717728.1"/>
    </source>
</evidence>
<feature type="compositionally biased region" description="Gly residues" evidence="1">
    <location>
        <begin position="54"/>
        <end position="87"/>
    </location>
</feature>
<evidence type="ECO:0000256" key="1">
    <source>
        <dbReference type="SAM" id="MobiDB-lite"/>
    </source>
</evidence>
<feature type="compositionally biased region" description="Basic and acidic residues" evidence="1">
    <location>
        <begin position="33"/>
        <end position="52"/>
    </location>
</feature>
<dbReference type="PANTHER" id="PTHR37612">
    <property type="entry name" value="FIBROIN HEAVY CHAIN FIB-H LIKE PROTEIN"/>
    <property type="match status" value="1"/>
</dbReference>
<accession>A0A6P5WPD3</accession>
<keyword evidence="2" id="KW-1185">Reference proteome</keyword>
<sequence>MIPDEKNKPINIFNNAISSFSLAHRFLLNQVNDDHTNMEPQPPHHEAVKKPNGEGVGVGYGSGSGSGGGSGHGSSIGKGVGSGGSGYGSGEGSGIGSGIGGNGHGYEYGKGEEHGLGNVHGCVPPCVLGFTIPIPEIPAIPRIPEIPAIPQIPEIPAIPQIPEIPAIPQIPAIPKIPIIPVVPGCVTGNCVEGDHPWGPITDCNPGHYEGHCQPWSHHGQQTPEGSASKTANVMQEAINKVSEPYPPDEDHSQP</sequence>
<reference evidence="3" key="1">
    <citation type="submission" date="2025-08" db="UniProtKB">
        <authorList>
            <consortium name="RefSeq"/>
        </authorList>
    </citation>
    <scope>IDENTIFICATION</scope>
    <source>
        <tissue evidence="3">Fruit stalk</tissue>
    </source>
</reference>
<dbReference type="GeneID" id="111276211"/>
<feature type="region of interest" description="Disordered" evidence="1">
    <location>
        <begin position="214"/>
        <end position="254"/>
    </location>
</feature>
<organism evidence="2 3">
    <name type="scientific">Durio zibethinus</name>
    <name type="common">Durian</name>
    <dbReference type="NCBI Taxonomy" id="66656"/>
    <lineage>
        <taxon>Eukaryota</taxon>
        <taxon>Viridiplantae</taxon>
        <taxon>Streptophyta</taxon>
        <taxon>Embryophyta</taxon>
        <taxon>Tracheophyta</taxon>
        <taxon>Spermatophyta</taxon>
        <taxon>Magnoliopsida</taxon>
        <taxon>eudicotyledons</taxon>
        <taxon>Gunneridae</taxon>
        <taxon>Pentapetalae</taxon>
        <taxon>rosids</taxon>
        <taxon>malvids</taxon>
        <taxon>Malvales</taxon>
        <taxon>Malvaceae</taxon>
        <taxon>Helicteroideae</taxon>
        <taxon>Durio</taxon>
    </lineage>
</organism>
<dbReference type="Proteomes" id="UP000515121">
    <property type="component" value="Unplaced"/>
</dbReference>
<dbReference type="PANTHER" id="PTHR37612:SF20">
    <property type="entry name" value="PER-HEXAMER REPEAT PROTEIN 5-RELATED"/>
    <property type="match status" value="1"/>
</dbReference>
<feature type="compositionally biased region" description="Polar residues" evidence="1">
    <location>
        <begin position="218"/>
        <end position="233"/>
    </location>
</feature>
<feature type="region of interest" description="Disordered" evidence="1">
    <location>
        <begin position="33"/>
        <end position="87"/>
    </location>
</feature>